<dbReference type="InterPro" id="IPR036249">
    <property type="entry name" value="Thioredoxin-like_sf"/>
</dbReference>
<dbReference type="KEGG" id="mlu:Mlut_22550"/>
<evidence type="ECO:0000313" key="5">
    <source>
        <dbReference type="Proteomes" id="UP000248985"/>
    </source>
</evidence>
<dbReference type="AlphaFoldDB" id="C5C7N4"/>
<dbReference type="GeneID" id="93344099"/>
<dbReference type="GO" id="GO:0016853">
    <property type="term" value="F:isomerase activity"/>
    <property type="evidence" value="ECO:0007669"/>
    <property type="project" value="UniProtKB-KW"/>
</dbReference>
<reference evidence="3 5" key="3">
    <citation type="submission" date="2018-06" db="EMBL/GenBank/DDBJ databases">
        <authorList>
            <consortium name="Pathogen Informatics"/>
            <person name="Doyle S."/>
        </authorList>
    </citation>
    <scope>NUCLEOTIDE SEQUENCE [LARGE SCALE GENOMIC DNA]</scope>
    <source>
        <strain evidence="3 5">NCTC2665</strain>
    </source>
</reference>
<keyword evidence="4" id="KW-1185">Reference proteome</keyword>
<dbReference type="Proteomes" id="UP000248985">
    <property type="component" value="Chromosome 1"/>
</dbReference>
<dbReference type="PATRIC" id="fig|465515.4.peg.2185"/>
<protein>
    <submittedName>
        <fullName evidence="2">Predicted dithiol-disulfide isomerase involved in polyketide biosynthesis</fullName>
    </submittedName>
    <submittedName>
        <fullName evidence="3">Protein-disulfide isomerase</fullName>
    </submittedName>
</protein>
<evidence type="ECO:0000313" key="3">
    <source>
        <dbReference type="EMBL" id="SQG48153.1"/>
    </source>
</evidence>
<proteinExistence type="predicted"/>
<gene>
    <name evidence="2" type="ordered locus">Mlut_22550</name>
    <name evidence="3" type="ORF">NCTC2665_00927</name>
</gene>
<dbReference type="PANTHER" id="PTHR13887">
    <property type="entry name" value="GLUTATHIONE S-TRANSFERASE KAPPA"/>
    <property type="match status" value="1"/>
</dbReference>
<dbReference type="Pfam" id="PF01323">
    <property type="entry name" value="DSBA"/>
    <property type="match status" value="1"/>
</dbReference>
<dbReference type="EMBL" id="LS483396">
    <property type="protein sequence ID" value="SQG48153.1"/>
    <property type="molecule type" value="Genomic_DNA"/>
</dbReference>
<dbReference type="RefSeq" id="WP_010079863.1">
    <property type="nucleotide sequence ID" value="NC_012803.1"/>
</dbReference>
<dbReference type="EnsemblBacteria" id="ACS31722">
    <property type="protein sequence ID" value="ACS31722"/>
    <property type="gene ID" value="Mlut_22550"/>
</dbReference>
<name>C5C7N4_MICLC</name>
<dbReference type="STRING" id="465515.Mlut_22550"/>
<dbReference type="PANTHER" id="PTHR13887:SF41">
    <property type="entry name" value="THIOREDOXIN SUPERFAMILY PROTEIN"/>
    <property type="match status" value="1"/>
</dbReference>
<dbReference type="Gene3D" id="3.40.30.10">
    <property type="entry name" value="Glutaredoxin"/>
    <property type="match status" value="1"/>
</dbReference>
<feature type="domain" description="DSBA-like thioredoxin" evidence="1">
    <location>
        <begin position="13"/>
        <end position="213"/>
    </location>
</feature>
<keyword evidence="2" id="KW-0413">Isomerase</keyword>
<dbReference type="eggNOG" id="COG2761">
    <property type="taxonomic scope" value="Bacteria"/>
</dbReference>
<evidence type="ECO:0000259" key="1">
    <source>
        <dbReference type="Pfam" id="PF01323"/>
    </source>
</evidence>
<organism evidence="2 4">
    <name type="scientific">Micrococcus luteus (strain ATCC 4698 / DSM 20030 / JCM 1464 / CCM 169 / CCUG 5858 / IAM 1056 / NBRC 3333 / NCIMB 9278 / NCTC 2665 / VKM Ac-2230)</name>
    <name type="common">Micrococcus lysodeikticus</name>
    <dbReference type="NCBI Taxonomy" id="465515"/>
    <lineage>
        <taxon>Bacteria</taxon>
        <taxon>Bacillati</taxon>
        <taxon>Actinomycetota</taxon>
        <taxon>Actinomycetes</taxon>
        <taxon>Micrococcales</taxon>
        <taxon>Micrococcaceae</taxon>
        <taxon>Micrococcus</taxon>
    </lineage>
</organism>
<accession>C5C7N4</accession>
<evidence type="ECO:0000313" key="2">
    <source>
        <dbReference type="EMBL" id="ACS31722.1"/>
    </source>
</evidence>
<dbReference type="EMBL" id="CP001628">
    <property type="protein sequence ID" value="ACS31722.1"/>
    <property type="molecule type" value="Genomic_DNA"/>
</dbReference>
<dbReference type="SUPFAM" id="SSF52833">
    <property type="entry name" value="Thioredoxin-like"/>
    <property type="match status" value="1"/>
</dbReference>
<dbReference type="Proteomes" id="UP000000738">
    <property type="component" value="Chromosome"/>
</dbReference>
<dbReference type="CDD" id="cd03024">
    <property type="entry name" value="DsbA_FrnE"/>
    <property type="match status" value="1"/>
</dbReference>
<sequence length="227" mass="24745">MSLFETADDRVSVDVWSDVMCPFCLIGDRLLDQAAARADHPVQVRYHSYQLQPDLPADRTRPVLDMLVDAKRMPREQVEEMDRQITARGAEVGVEFRQDIALAVNTRDAHRLSHVAGDQGLQHAMMQRLFRAYFTQGRNVADHEVLADLAAEVGLGRQAALDALASDAHADTVDADVAAARRLGIGGVPFFVVDGKYAISGAQPLEVFERALAAAWADKDDAGPPAG</sequence>
<reference evidence="2" key="1">
    <citation type="submission" date="2009-05" db="EMBL/GenBank/DDBJ databases">
        <title>Complete sequence of Micrococcus luteus NCTC 2665.</title>
        <authorList>
            <consortium name="US DOE Joint Genome Institute"/>
            <person name="Lucas S."/>
            <person name="Copeland A."/>
            <person name="Lapidus A."/>
            <person name="Glavina del Rio T."/>
            <person name="Dalin E."/>
            <person name="Tice H."/>
            <person name="Bruce D."/>
            <person name="Goodwin L."/>
            <person name="Pitluck S."/>
            <person name="Lowry S."/>
            <person name="Larimer F."/>
            <person name="Land M."/>
            <person name="Hauser L."/>
            <person name="Kyrpides N."/>
            <person name="Lykidis A."/>
            <person name="Young M."/>
            <person name="Greenblatt C."/>
        </authorList>
    </citation>
    <scope>NUCLEOTIDE SEQUENCE</scope>
    <source>
        <strain evidence="2">NCTC 2665</strain>
    </source>
</reference>
<dbReference type="HOGENOM" id="CLU_069253_0_2_11"/>
<dbReference type="InterPro" id="IPR001853">
    <property type="entry name" value="DSBA-like_thioredoxin_dom"/>
</dbReference>
<evidence type="ECO:0000313" key="4">
    <source>
        <dbReference type="Proteomes" id="UP000000738"/>
    </source>
</evidence>
<dbReference type="GO" id="GO:0016491">
    <property type="term" value="F:oxidoreductase activity"/>
    <property type="evidence" value="ECO:0007669"/>
    <property type="project" value="InterPro"/>
</dbReference>
<reference evidence="4" key="2">
    <citation type="journal article" date="2010" name="J. Bacteriol.">
        <title>Genome sequence of the Fleming strain of Micrococcus luteus, a simple free-living actinobacterium.</title>
        <authorList>
            <person name="Young M."/>
            <person name="Artsatbanov V."/>
            <person name="Beller H.R."/>
            <person name="Chandra G."/>
            <person name="Chater K.F."/>
            <person name="Dover L.G."/>
            <person name="Goh E.B."/>
            <person name="Kahan T."/>
            <person name="Kaprelyants A.S."/>
            <person name="Kyrpides N."/>
            <person name="Lapidus A."/>
            <person name="Lowry S.R."/>
            <person name="Lykidis A."/>
            <person name="Mahillon J."/>
            <person name="Markowitz V."/>
            <person name="Mavromatis K."/>
            <person name="Mukamolova G.V."/>
            <person name="Oren A."/>
            <person name="Rokem J.S."/>
            <person name="Smith M.C."/>
            <person name="Young D.I."/>
            <person name="Greenblatt C.L."/>
        </authorList>
    </citation>
    <scope>NUCLEOTIDE SEQUENCE [LARGE SCALE GENOMIC DNA]</scope>
    <source>
        <strain evidence="4">ATCC 4698 / DSM 20030 / JCM 1464 / NBRC 3333 / NCIMB 9278 / NCTC 2665 / VKM Ac-2230</strain>
    </source>
</reference>